<dbReference type="RefSeq" id="WP_161838207.1">
    <property type="nucleotide sequence ID" value="NZ_CP048000.1"/>
</dbReference>
<gene>
    <name evidence="1" type="ORF">Ana3638_11865</name>
</gene>
<dbReference type="Proteomes" id="UP000464314">
    <property type="component" value="Chromosome"/>
</dbReference>
<dbReference type="Pfam" id="PF06152">
    <property type="entry name" value="Phage_min_cap2"/>
    <property type="match status" value="1"/>
</dbReference>
<dbReference type="KEGG" id="anr:Ana3638_11865"/>
<protein>
    <submittedName>
        <fullName evidence="1">Minor capsid protein</fullName>
    </submittedName>
</protein>
<accession>A0A6P1TMK3</accession>
<dbReference type="AlphaFoldDB" id="A0A6P1TMK3"/>
<keyword evidence="2" id="KW-1185">Reference proteome</keyword>
<name>A0A6P1TMK3_9FIRM</name>
<dbReference type="EMBL" id="CP048000">
    <property type="protein sequence ID" value="QHQ61382.1"/>
    <property type="molecule type" value="Genomic_DNA"/>
</dbReference>
<proteinExistence type="predicted"/>
<evidence type="ECO:0000313" key="2">
    <source>
        <dbReference type="Proteomes" id="UP000464314"/>
    </source>
</evidence>
<sequence>MLTPAELERIPVEIQKFMIELSMRIMEDVIDRINMINSISRTADYEIYTLSRIGLSSDTIRKAIQTTLQKTDSEIDKIYDEIIKDGYARDESLYKATGKPFTRYDDNIPLQQLIEAVKKQTRNELFNITQTTAFRVESGNTVSYHTTAEYLKKKFDEALMCIASGAFNYNKAIKDTIQEMTKSGVRVVEYESGWHNRIEVASRRAIMTGVTQITSKINEMNAEALGTDYFEVSWHATARPTHQVWQGRVYNRQQLIDVCGLGTGPGLCGWNCYHSYYPFLPDISKRTYTDEQLDAMNAKENEKKAYKGKEYTTYEATQRQRQLETLMRKQRQDIKLMDRAGASEDDIINAKSRYRGTMAEYADFSKEMGLPQQRERIYSDGLGRVGGGNGVANIGKNGIINVKSTTTAGDPNSITQVIGKSGGITRNYYNSSGKWYKQITNNDHGNRKNHPFGQHGEHAHDIVWEDGKIVERKVRELTEEERKENQDIL</sequence>
<dbReference type="InterPro" id="IPR009319">
    <property type="entry name" value="Phage_A118_VSP1"/>
</dbReference>
<evidence type="ECO:0000313" key="1">
    <source>
        <dbReference type="EMBL" id="QHQ61382.1"/>
    </source>
</evidence>
<dbReference type="GO" id="GO:0005198">
    <property type="term" value="F:structural molecule activity"/>
    <property type="evidence" value="ECO:0007669"/>
    <property type="project" value="InterPro"/>
</dbReference>
<organism evidence="1 2">
    <name type="scientific">Anaerocolumna sedimenticola</name>
    <dbReference type="NCBI Taxonomy" id="2696063"/>
    <lineage>
        <taxon>Bacteria</taxon>
        <taxon>Bacillati</taxon>
        <taxon>Bacillota</taxon>
        <taxon>Clostridia</taxon>
        <taxon>Lachnospirales</taxon>
        <taxon>Lachnospiraceae</taxon>
        <taxon>Anaerocolumna</taxon>
    </lineage>
</organism>
<reference evidence="1 2" key="1">
    <citation type="submission" date="2020-01" db="EMBL/GenBank/DDBJ databases">
        <title>Genome analysis of Anaerocolumna sp. CBA3638.</title>
        <authorList>
            <person name="Kim J."/>
            <person name="Roh S.W."/>
        </authorList>
    </citation>
    <scope>NUCLEOTIDE SEQUENCE [LARGE SCALE GENOMIC DNA]</scope>
    <source>
        <strain evidence="1 2">CBA3638</strain>
    </source>
</reference>